<dbReference type="HOGENOM" id="CLU_017034_1_0_6"/>
<feature type="repeat" description="TPR" evidence="2">
    <location>
        <begin position="116"/>
        <end position="149"/>
    </location>
</feature>
<dbReference type="PROSITE" id="PS50005">
    <property type="entry name" value="TPR"/>
    <property type="match status" value="1"/>
</dbReference>
<dbReference type="InterPro" id="IPR019734">
    <property type="entry name" value="TPR_rpt"/>
</dbReference>
<dbReference type="eggNOG" id="COG0457">
    <property type="taxonomic scope" value="Bacteria"/>
</dbReference>
<dbReference type="Gene3D" id="1.25.40.10">
    <property type="entry name" value="Tetratricopeptide repeat domain"/>
    <property type="match status" value="2"/>
</dbReference>
<accession>K4KJJ2</accession>
<organism evidence="3 4">
    <name type="scientific">Simiduia agarivorans (strain DSM 21679 / JCM 13881 / BCRC 17597 / SA1)</name>
    <dbReference type="NCBI Taxonomy" id="1117647"/>
    <lineage>
        <taxon>Bacteria</taxon>
        <taxon>Pseudomonadati</taxon>
        <taxon>Pseudomonadota</taxon>
        <taxon>Gammaproteobacteria</taxon>
        <taxon>Cellvibrionales</taxon>
        <taxon>Cellvibrionaceae</taxon>
        <taxon>Simiduia</taxon>
    </lineage>
</organism>
<sequence>MDTLLQQASQQQTLAQMLREGFEALNQGRPQDAARLCQAVIAQNPRLPQAHFLVGLVALELRERHTAIQAFGSVTALDKNHAAAWAHLARLFMEEGQVNRADAALVQAERAATDDPLVQDLMGTVYTRMGDHGLARQAFEKAVAAAPGHVPYEMNLANNRVYHGELADAELRFRRVLEQAPSQAQIHWSLSGAHKATDRSHIDAMQALLAHPRITHRAQAFLHYAIGKECEDLKDWDGAIEAFIAGAAARRETVAFDEAAEVAMFDALTDLCTVDWLAEGTSSVDSAAPIFVLGQPRTGTTLIERIITSHSQVTSAGELQQFGLTLRRLTQHQDPRRFSAELFQAARNLDFNQVGERYLASTQRMQGDTPRFVDKLPVNYLLIPFILKALPNAKIVHLVRDPMDACFASFKQLFADAYLHSYDQEEMARHHARYRRLMDTYRERFPGRFFDISYEQTARDLEPNARALIDYLELPWEDQCLNFHQSQATVATASAAQVREPAHTRSIGRWKKYQQQLQPMLQTLRNEKIPVE</sequence>
<dbReference type="InterPro" id="IPR027417">
    <property type="entry name" value="P-loop_NTPase"/>
</dbReference>
<dbReference type="Pfam" id="PF13432">
    <property type="entry name" value="TPR_16"/>
    <property type="match status" value="1"/>
</dbReference>
<evidence type="ECO:0000256" key="2">
    <source>
        <dbReference type="PROSITE-ProRule" id="PRU00339"/>
    </source>
</evidence>
<dbReference type="PANTHER" id="PTHR12788">
    <property type="entry name" value="PROTEIN-TYROSINE SULFOTRANSFERASE 2"/>
    <property type="match status" value="1"/>
</dbReference>
<keyword evidence="1" id="KW-0808">Transferase</keyword>
<reference evidence="3 4" key="1">
    <citation type="journal article" date="2013" name="Genome Announc.">
        <title>Complete genome sequence of Simiduia agarivorans SA1(T), a marine bacterium able to degrade a variety of polysaccharides.</title>
        <authorList>
            <person name="Lin S.Y."/>
            <person name="Shieh W.Y."/>
            <person name="Chen J.S."/>
            <person name="Tang S.L."/>
        </authorList>
    </citation>
    <scope>NUCLEOTIDE SEQUENCE [LARGE SCALE GENOMIC DNA]</scope>
    <source>
        <strain evidence="4">DSM 21679 / JCM 13881 / BCRC 17597 / SA1</strain>
    </source>
</reference>
<proteinExistence type="predicted"/>
<keyword evidence="2" id="KW-0802">TPR repeat</keyword>
<evidence type="ECO:0000313" key="4">
    <source>
        <dbReference type="Proteomes" id="UP000000466"/>
    </source>
</evidence>
<keyword evidence="4" id="KW-1185">Reference proteome</keyword>
<dbReference type="InterPro" id="IPR026634">
    <property type="entry name" value="TPST-like"/>
</dbReference>
<dbReference type="Proteomes" id="UP000000466">
    <property type="component" value="Chromosome"/>
</dbReference>
<dbReference type="AlphaFoldDB" id="K4KJJ2"/>
<dbReference type="PANTHER" id="PTHR12788:SF10">
    <property type="entry name" value="PROTEIN-TYROSINE SULFOTRANSFERASE"/>
    <property type="match status" value="1"/>
</dbReference>
<protein>
    <submittedName>
        <fullName evidence="3">TPR/sulfotransferase domain-containing protein</fullName>
    </submittedName>
</protein>
<dbReference type="SMART" id="SM00028">
    <property type="entry name" value="TPR"/>
    <property type="match status" value="6"/>
</dbReference>
<dbReference type="SUPFAM" id="SSF52540">
    <property type="entry name" value="P-loop containing nucleoside triphosphate hydrolases"/>
    <property type="match status" value="1"/>
</dbReference>
<evidence type="ECO:0000256" key="1">
    <source>
        <dbReference type="ARBA" id="ARBA00022679"/>
    </source>
</evidence>
<dbReference type="InterPro" id="IPR011990">
    <property type="entry name" value="TPR-like_helical_dom_sf"/>
</dbReference>
<name>K4KJJ2_SIMAS</name>
<evidence type="ECO:0000313" key="3">
    <source>
        <dbReference type="EMBL" id="AFU98390.2"/>
    </source>
</evidence>
<gene>
    <name evidence="3" type="ordered locus">M5M_05965</name>
</gene>
<dbReference type="Pfam" id="PF13469">
    <property type="entry name" value="Sulfotransfer_3"/>
    <property type="match status" value="1"/>
</dbReference>
<dbReference type="Gene3D" id="3.40.50.300">
    <property type="entry name" value="P-loop containing nucleotide triphosphate hydrolases"/>
    <property type="match status" value="1"/>
</dbReference>
<dbReference type="GO" id="GO:0008476">
    <property type="term" value="F:protein-tyrosine sulfotransferase activity"/>
    <property type="evidence" value="ECO:0007669"/>
    <property type="project" value="InterPro"/>
</dbReference>
<dbReference type="Pfam" id="PF14559">
    <property type="entry name" value="TPR_19"/>
    <property type="match status" value="1"/>
</dbReference>
<dbReference type="KEGG" id="saga:M5M_05965"/>
<dbReference type="EMBL" id="CP003746">
    <property type="protein sequence ID" value="AFU98390.2"/>
    <property type="molecule type" value="Genomic_DNA"/>
</dbReference>
<dbReference type="RefSeq" id="WP_016389251.1">
    <property type="nucleotide sequence ID" value="NC_018868.3"/>
</dbReference>
<dbReference type="OrthoDB" id="9815894at2"/>
<dbReference type="STRING" id="1117647.M5M_05965"/>
<dbReference type="SUPFAM" id="SSF48452">
    <property type="entry name" value="TPR-like"/>
    <property type="match status" value="1"/>
</dbReference>